<comment type="caution">
    <text evidence="3">The sequence shown here is derived from an EMBL/GenBank/DDBJ whole genome shotgun (WGS) entry which is preliminary data.</text>
</comment>
<dbReference type="AlphaFoldDB" id="A0A482Y6S0"/>
<feature type="compositionally biased region" description="Polar residues" evidence="1">
    <location>
        <begin position="316"/>
        <end position="329"/>
    </location>
</feature>
<feature type="compositionally biased region" description="Basic and acidic residues" evidence="1">
    <location>
        <begin position="177"/>
        <end position="197"/>
    </location>
</feature>
<evidence type="ECO:0000313" key="3">
    <source>
        <dbReference type="EMBL" id="RZV06701.1"/>
    </source>
</evidence>
<reference evidence="3 4" key="1">
    <citation type="submission" date="2019-02" db="EMBL/GenBank/DDBJ databases">
        <title>Genomic Encyclopedia of Archaeal and Bacterial Type Strains, Phase II (KMG-II): from individual species to whole genera.</title>
        <authorList>
            <person name="Goeker M."/>
        </authorList>
    </citation>
    <scope>NUCLEOTIDE SEQUENCE [LARGE SCALE GENOMIC DNA]</scope>
    <source>
        <strain evidence="3 4">DSM 18328</strain>
    </source>
</reference>
<dbReference type="Pfam" id="PF22763">
    <property type="entry name" value="NrS1-1_pol-like_HBD"/>
    <property type="match status" value="1"/>
</dbReference>
<feature type="region of interest" description="Disordered" evidence="1">
    <location>
        <begin position="177"/>
        <end position="210"/>
    </location>
</feature>
<feature type="compositionally biased region" description="Polar residues" evidence="1">
    <location>
        <begin position="398"/>
        <end position="412"/>
    </location>
</feature>
<gene>
    <name evidence="3" type="ORF">BDK88_3730</name>
</gene>
<sequence>MSSTPSFDRTVLPADLRDRDQWVCWKEELRDGKPTKIPVTPGSGAFASSTDPETWASFETALEYADTGNADGIGFVFTDDDPIVCVDLDDCRDPASDDVDDIALDIIERLDSYTEISPSGTGFHVLIKGELPDGRNRRGSIELYDTARFFTVTGDYLEDTPPRVARRQDALVAIHREYVQDSDPDPEHESGNRRSMDVTKTTGSAAHTDVDLEDEDLLERARNASNGEKFERLWRGSTAGYESQSEADMALCCLLAFWTGGDLQQMDRLFRQSGLLRNKWDEVHYADGSTYGEKTIERAVASISEFYDPDTRETATESAPRTSEPSTTASRDKSDRKQNRAYLIEKNRLLTGRVDELEATLEQKNERIDLLEATIEDLKTELAERNREIKQAREEQVDTASDCDTASETSSLWGRLFGESSK</sequence>
<dbReference type="Proteomes" id="UP000291097">
    <property type="component" value="Unassembled WGS sequence"/>
</dbReference>
<feature type="region of interest" description="Disordered" evidence="1">
    <location>
        <begin position="390"/>
        <end position="422"/>
    </location>
</feature>
<evidence type="ECO:0000259" key="2">
    <source>
        <dbReference type="Pfam" id="PF22763"/>
    </source>
</evidence>
<dbReference type="EMBL" id="SHMP01000007">
    <property type="protein sequence ID" value="RZV06701.1"/>
    <property type="molecule type" value="Genomic_DNA"/>
</dbReference>
<evidence type="ECO:0000313" key="4">
    <source>
        <dbReference type="Proteomes" id="UP000291097"/>
    </source>
</evidence>
<dbReference type="RefSeq" id="WP_130501542.1">
    <property type="nucleotide sequence ID" value="NZ_SHMP01000007.1"/>
</dbReference>
<organism evidence="3 4">
    <name type="scientific">Natrinema hispanicum</name>
    <dbReference type="NCBI Taxonomy" id="392421"/>
    <lineage>
        <taxon>Archaea</taxon>
        <taxon>Methanobacteriati</taxon>
        <taxon>Methanobacteriota</taxon>
        <taxon>Stenosarchaea group</taxon>
        <taxon>Halobacteria</taxon>
        <taxon>Halobacteriales</taxon>
        <taxon>Natrialbaceae</taxon>
        <taxon>Natrinema</taxon>
    </lineage>
</organism>
<dbReference type="InterPro" id="IPR054468">
    <property type="entry name" value="NrSPol-like_HBD"/>
</dbReference>
<feature type="region of interest" description="Disordered" evidence="1">
    <location>
        <begin position="307"/>
        <end position="337"/>
    </location>
</feature>
<feature type="domain" description="NrS-1 polymerase-like HBD" evidence="2">
    <location>
        <begin position="244"/>
        <end position="309"/>
    </location>
</feature>
<protein>
    <recommendedName>
        <fullName evidence="2">NrS-1 polymerase-like HBD domain-containing protein</fullName>
    </recommendedName>
</protein>
<accession>A0A482Y6S0</accession>
<evidence type="ECO:0000256" key="1">
    <source>
        <dbReference type="SAM" id="MobiDB-lite"/>
    </source>
</evidence>
<name>A0A482Y6S0_9EURY</name>
<proteinExistence type="predicted"/>